<evidence type="ECO:0000259" key="9">
    <source>
        <dbReference type="Pfam" id="PF18916"/>
    </source>
</evidence>
<evidence type="ECO:0000313" key="10">
    <source>
        <dbReference type="EMBL" id="ACU53448.1"/>
    </source>
</evidence>
<dbReference type="AlphaFoldDB" id="C7M354"/>
<evidence type="ECO:0000256" key="7">
    <source>
        <dbReference type="ARBA" id="ARBA00023235"/>
    </source>
</evidence>
<dbReference type="RefSeq" id="WP_015797947.1">
    <property type="nucleotide sequence ID" value="NC_013124.1"/>
</dbReference>
<feature type="transmembrane region" description="Helical" evidence="8">
    <location>
        <begin position="29"/>
        <end position="46"/>
    </location>
</feature>
<evidence type="ECO:0000256" key="4">
    <source>
        <dbReference type="ARBA" id="ARBA00022746"/>
    </source>
</evidence>
<protein>
    <submittedName>
        <fullName evidence="10">Lycopene cyclase domain protein</fullName>
    </submittedName>
</protein>
<feature type="transmembrane region" description="Helical" evidence="8">
    <location>
        <begin position="6"/>
        <end position="22"/>
    </location>
</feature>
<dbReference type="EMBL" id="CP001631">
    <property type="protein sequence ID" value="ACU53448.1"/>
    <property type="molecule type" value="Genomic_DNA"/>
</dbReference>
<comment type="pathway">
    <text evidence="2">Carotenoid biosynthesis.</text>
</comment>
<evidence type="ECO:0000256" key="8">
    <source>
        <dbReference type="SAM" id="Phobius"/>
    </source>
</evidence>
<dbReference type="GO" id="GO:0016020">
    <property type="term" value="C:membrane"/>
    <property type="evidence" value="ECO:0007669"/>
    <property type="project" value="UniProtKB-SubCell"/>
</dbReference>
<comment type="subcellular location">
    <subcellularLocation>
        <location evidence="1">Membrane</location>
        <topology evidence="1">Multi-pass membrane protein</topology>
    </subcellularLocation>
</comment>
<reference evidence="10 11" key="1">
    <citation type="journal article" date="2009" name="Stand. Genomic Sci.">
        <title>Complete genome sequence of Acidimicrobium ferrooxidans type strain (ICP).</title>
        <authorList>
            <person name="Clum A."/>
            <person name="Nolan M."/>
            <person name="Lang E."/>
            <person name="Glavina Del Rio T."/>
            <person name="Tice H."/>
            <person name="Copeland A."/>
            <person name="Cheng J.F."/>
            <person name="Lucas S."/>
            <person name="Chen F."/>
            <person name="Bruce D."/>
            <person name="Goodwin L."/>
            <person name="Pitluck S."/>
            <person name="Ivanova N."/>
            <person name="Mavrommatis K."/>
            <person name="Mikhailova N."/>
            <person name="Pati A."/>
            <person name="Chen A."/>
            <person name="Palaniappan K."/>
            <person name="Goker M."/>
            <person name="Spring S."/>
            <person name="Land M."/>
            <person name="Hauser L."/>
            <person name="Chang Y.J."/>
            <person name="Jeffries C.C."/>
            <person name="Chain P."/>
            <person name="Bristow J."/>
            <person name="Eisen J.A."/>
            <person name="Markowitz V."/>
            <person name="Hugenholtz P."/>
            <person name="Kyrpides N.C."/>
            <person name="Klenk H.P."/>
            <person name="Lapidus A."/>
        </authorList>
    </citation>
    <scope>NUCLEOTIDE SEQUENCE [LARGE SCALE GENOMIC DNA]</scope>
    <source>
        <strain evidence="11">DSM 10331 / JCM 15462 / NBRC 103882 / ICP</strain>
    </source>
</reference>
<evidence type="ECO:0000256" key="2">
    <source>
        <dbReference type="ARBA" id="ARBA00004829"/>
    </source>
</evidence>
<evidence type="ECO:0000256" key="1">
    <source>
        <dbReference type="ARBA" id="ARBA00004141"/>
    </source>
</evidence>
<accession>C7M354</accession>
<keyword evidence="3 8" id="KW-0812">Transmembrane</keyword>
<dbReference type="GO" id="GO:0045436">
    <property type="term" value="F:lycopene beta cyclase activity"/>
    <property type="evidence" value="ECO:0007669"/>
    <property type="project" value="UniProtKB-ARBA"/>
</dbReference>
<proteinExistence type="predicted"/>
<evidence type="ECO:0000256" key="5">
    <source>
        <dbReference type="ARBA" id="ARBA00022989"/>
    </source>
</evidence>
<gene>
    <name evidence="10" type="ordered locus">Afer_0481</name>
</gene>
<feature type="transmembrane region" description="Helical" evidence="8">
    <location>
        <begin position="79"/>
        <end position="96"/>
    </location>
</feature>
<dbReference type="Proteomes" id="UP000000771">
    <property type="component" value="Chromosome"/>
</dbReference>
<organism evidence="10 11">
    <name type="scientific">Acidimicrobium ferrooxidans (strain DSM 10331 / JCM 15462 / NBRC 103882 / ICP)</name>
    <dbReference type="NCBI Taxonomy" id="525909"/>
    <lineage>
        <taxon>Bacteria</taxon>
        <taxon>Bacillati</taxon>
        <taxon>Actinomycetota</taxon>
        <taxon>Acidimicrobiia</taxon>
        <taxon>Acidimicrobiales</taxon>
        <taxon>Acidimicrobiaceae</taxon>
        <taxon>Acidimicrobium</taxon>
    </lineage>
</organism>
<dbReference type="Pfam" id="PF18916">
    <property type="entry name" value="Lycopene_cyc"/>
    <property type="match status" value="1"/>
</dbReference>
<dbReference type="STRING" id="525909.Afer_0481"/>
<keyword evidence="7" id="KW-0413">Isomerase</keyword>
<feature type="domain" description="Lycopene cyclase" evidence="9">
    <location>
        <begin position="3"/>
        <end position="92"/>
    </location>
</feature>
<sequence length="102" mass="11483">MSYTLEAVALAIVAVAIDWWVTRSRVVRTASFWITWVVVAAFQIPVDGALTRLRAPVVEYRSGTYLGIRLGHAIPIEDFVYGFALVLVTISLWVRFGRRASR</sequence>
<keyword evidence="6 8" id="KW-0472">Membrane</keyword>
<evidence type="ECO:0000313" key="11">
    <source>
        <dbReference type="Proteomes" id="UP000000771"/>
    </source>
</evidence>
<dbReference type="InterPro" id="IPR017825">
    <property type="entry name" value="Lycopene_cyclase_dom"/>
</dbReference>
<dbReference type="NCBIfam" id="TIGR03462">
    <property type="entry name" value="CarR_dom_SF"/>
    <property type="match status" value="1"/>
</dbReference>
<keyword evidence="11" id="KW-1185">Reference proteome</keyword>
<keyword evidence="5 8" id="KW-1133">Transmembrane helix</keyword>
<evidence type="ECO:0000256" key="3">
    <source>
        <dbReference type="ARBA" id="ARBA00022692"/>
    </source>
</evidence>
<dbReference type="KEGG" id="afo:Afer_0481"/>
<dbReference type="HOGENOM" id="CLU_147290_0_0_11"/>
<evidence type="ECO:0000256" key="6">
    <source>
        <dbReference type="ARBA" id="ARBA00023136"/>
    </source>
</evidence>
<dbReference type="eggNOG" id="ENOG50333U6">
    <property type="taxonomic scope" value="Bacteria"/>
</dbReference>
<dbReference type="GO" id="GO:0016872">
    <property type="term" value="F:intramolecular lyase activity"/>
    <property type="evidence" value="ECO:0007669"/>
    <property type="project" value="InterPro"/>
</dbReference>
<keyword evidence="4" id="KW-0125">Carotenoid biosynthesis</keyword>
<name>C7M354_ACIFD</name>
<dbReference type="GO" id="GO:0016117">
    <property type="term" value="P:carotenoid biosynthetic process"/>
    <property type="evidence" value="ECO:0007669"/>
    <property type="project" value="UniProtKB-KW"/>
</dbReference>